<dbReference type="OMA" id="DELGHMF"/>
<feature type="domain" description="MYND-type" evidence="5">
    <location>
        <begin position="69"/>
        <end position="110"/>
    </location>
</feature>
<evidence type="ECO:0000313" key="7">
    <source>
        <dbReference type="RefSeq" id="XP_018015686.1"/>
    </source>
</evidence>
<sequence length="418" mass="46865">MAFEAPQSCKSYPPAAFRSKYEKFLAPHGLLLPPKQVFKNKKLGPAAEDNLKKAFMITVNKLNKRRDVCPECGKKPGIFYPAVVCGGCRMARYCSELCREPRRLAHSLVCDELRQEFYDQLLECLPDPLLLGREVLKGKGGYVRSWSDWFDTHTSLRDNVRSATSVVSQWWDYTGTKHPGATVIQASLERSVTNIFSTVLTIANSVFWLRQPELFGGVGPTSSEVQEPLLDADVNIHLIGADKPEVTLVESGLIQVCSRVLQGRNVNVTLVAPDLTRHPQTLSLSPAAPAKVGDKVSVGCYPGLYHSFWHDHVDAQDPNNKVPRPTVAVAIHPGCHTPEMWRLWLPTFELLLQEKIPILLTTYNKHEHDSTLKVMRQLRPSIRFEGRNSLASLLAKQTPYEPDHVWASNAYIIGITHD</sequence>
<evidence type="ECO:0000313" key="6">
    <source>
        <dbReference type="Proteomes" id="UP000694843"/>
    </source>
</evidence>
<reference evidence="7" key="1">
    <citation type="submission" date="2025-08" db="UniProtKB">
        <authorList>
            <consortium name="RefSeq"/>
        </authorList>
    </citation>
    <scope>IDENTIFICATION</scope>
    <source>
        <tissue evidence="7">Whole organism</tissue>
    </source>
</reference>
<dbReference type="PROSITE" id="PS01360">
    <property type="entry name" value="ZF_MYND_1"/>
    <property type="match status" value="1"/>
</dbReference>
<dbReference type="Gene3D" id="6.10.140.2220">
    <property type="match status" value="1"/>
</dbReference>
<gene>
    <name evidence="7" type="primary">LOC108672517</name>
</gene>
<dbReference type="InterPro" id="IPR002893">
    <property type="entry name" value="Znf_MYND"/>
</dbReference>
<organism evidence="6 7">
    <name type="scientific">Hyalella azteca</name>
    <name type="common">Amphipod</name>
    <dbReference type="NCBI Taxonomy" id="294128"/>
    <lineage>
        <taxon>Eukaryota</taxon>
        <taxon>Metazoa</taxon>
        <taxon>Ecdysozoa</taxon>
        <taxon>Arthropoda</taxon>
        <taxon>Crustacea</taxon>
        <taxon>Multicrustacea</taxon>
        <taxon>Malacostraca</taxon>
        <taxon>Eumalacostraca</taxon>
        <taxon>Peracarida</taxon>
        <taxon>Amphipoda</taxon>
        <taxon>Senticaudata</taxon>
        <taxon>Talitrida</taxon>
        <taxon>Talitroidea</taxon>
        <taxon>Hyalellidae</taxon>
        <taxon>Hyalella</taxon>
    </lineage>
</organism>
<dbReference type="PANTHER" id="PTHR46920">
    <property type="match status" value="1"/>
</dbReference>
<dbReference type="RefSeq" id="XP_018015686.1">
    <property type="nucleotide sequence ID" value="XM_018160197.2"/>
</dbReference>
<accession>A0A8B7NRJ2</accession>
<evidence type="ECO:0000256" key="4">
    <source>
        <dbReference type="PROSITE-ProRule" id="PRU00134"/>
    </source>
</evidence>
<dbReference type="GO" id="GO:0008270">
    <property type="term" value="F:zinc ion binding"/>
    <property type="evidence" value="ECO:0007669"/>
    <property type="project" value="UniProtKB-KW"/>
</dbReference>
<evidence type="ECO:0000256" key="3">
    <source>
        <dbReference type="ARBA" id="ARBA00022833"/>
    </source>
</evidence>
<evidence type="ECO:0000256" key="1">
    <source>
        <dbReference type="ARBA" id="ARBA00022723"/>
    </source>
</evidence>
<keyword evidence="2 4" id="KW-0863">Zinc-finger</keyword>
<keyword evidence="1" id="KW-0479">Metal-binding</keyword>
<dbReference type="InterPro" id="IPR052839">
    <property type="entry name" value="Mito_gene_expr_regulator"/>
</dbReference>
<dbReference type="KEGG" id="hazt:108672517"/>
<dbReference type="Pfam" id="PF01753">
    <property type="entry name" value="zf-MYND"/>
    <property type="match status" value="1"/>
</dbReference>
<proteinExistence type="predicted"/>
<dbReference type="Pfam" id="PF20179">
    <property type="entry name" value="MSS51_C"/>
    <property type="match status" value="1"/>
</dbReference>
<dbReference type="PROSITE" id="PS50865">
    <property type="entry name" value="ZF_MYND_2"/>
    <property type="match status" value="1"/>
</dbReference>
<dbReference type="OrthoDB" id="5282002at2759"/>
<dbReference type="PANTHER" id="PTHR46920:SF1">
    <property type="entry name" value="PROTEIN MSS51 HOMOLOG, MITOCHONDRIAL-RELATED"/>
    <property type="match status" value="1"/>
</dbReference>
<dbReference type="GeneID" id="108672517"/>
<keyword evidence="3" id="KW-0862">Zinc</keyword>
<name>A0A8B7NRJ2_HYAAZ</name>
<keyword evidence="6" id="KW-1185">Reference proteome</keyword>
<evidence type="ECO:0000256" key="2">
    <source>
        <dbReference type="ARBA" id="ARBA00022771"/>
    </source>
</evidence>
<dbReference type="InterPro" id="IPR046824">
    <property type="entry name" value="Mss51-like_C"/>
</dbReference>
<protein>
    <recommendedName>
        <fullName evidence="5">MYND-type domain-containing protein</fullName>
    </recommendedName>
</protein>
<dbReference type="SUPFAM" id="SSF144232">
    <property type="entry name" value="HIT/MYND zinc finger-like"/>
    <property type="match status" value="1"/>
</dbReference>
<dbReference type="AlphaFoldDB" id="A0A8B7NRJ2"/>
<dbReference type="Proteomes" id="UP000694843">
    <property type="component" value="Unplaced"/>
</dbReference>
<evidence type="ECO:0000259" key="5">
    <source>
        <dbReference type="PROSITE" id="PS50865"/>
    </source>
</evidence>